<dbReference type="InterPro" id="IPR003829">
    <property type="entry name" value="Pirin_N_dom"/>
</dbReference>
<dbReference type="CDD" id="cd02909">
    <property type="entry name" value="cupin_pirin_N"/>
    <property type="match status" value="1"/>
</dbReference>
<feature type="binding site" evidence="2">
    <location>
        <position position="122"/>
    </location>
    <ligand>
        <name>Fe cation</name>
        <dbReference type="ChEBI" id="CHEBI:24875"/>
    </ligand>
</feature>
<keyword evidence="2" id="KW-0408">Iron</keyword>
<protein>
    <recommendedName>
        <fullName evidence="8">Pirin family protein</fullName>
    </recommendedName>
</protein>
<evidence type="ECO:0008006" key="8">
    <source>
        <dbReference type="Google" id="ProtNLM"/>
    </source>
</evidence>
<evidence type="ECO:0000313" key="7">
    <source>
        <dbReference type="Proteomes" id="UP000235005"/>
    </source>
</evidence>
<dbReference type="Pfam" id="PF02678">
    <property type="entry name" value="Pirin"/>
    <property type="match status" value="1"/>
</dbReference>
<dbReference type="InterPro" id="IPR014710">
    <property type="entry name" value="RmlC-like_jellyroll"/>
</dbReference>
<dbReference type="EMBL" id="PKUS01000005">
    <property type="protein sequence ID" value="PLW69556.1"/>
    <property type="molecule type" value="Genomic_DNA"/>
</dbReference>
<name>A0A2N5X4Z4_9GAMM</name>
<dbReference type="Proteomes" id="UP000235005">
    <property type="component" value="Unassembled WGS sequence"/>
</dbReference>
<comment type="cofactor">
    <cofactor evidence="2">
        <name>Fe cation</name>
        <dbReference type="ChEBI" id="CHEBI:24875"/>
    </cofactor>
    <text evidence="2">Binds 1 Fe cation per subunit.</text>
</comment>
<dbReference type="InterPro" id="IPR012093">
    <property type="entry name" value="Pirin"/>
</dbReference>
<evidence type="ECO:0000256" key="2">
    <source>
        <dbReference type="PIRSR" id="PIRSR006232-1"/>
    </source>
</evidence>
<dbReference type="SUPFAM" id="SSF51182">
    <property type="entry name" value="RmlC-like cupins"/>
    <property type="match status" value="1"/>
</dbReference>
<dbReference type="OrthoDB" id="9780903at2"/>
<feature type="binding site" evidence="2">
    <location>
        <position position="124"/>
    </location>
    <ligand>
        <name>Fe cation</name>
        <dbReference type="ChEBI" id="CHEBI:24875"/>
    </ligand>
</feature>
<evidence type="ECO:0000313" key="6">
    <source>
        <dbReference type="EMBL" id="PLW69556.1"/>
    </source>
</evidence>
<dbReference type="PANTHER" id="PTHR13903">
    <property type="entry name" value="PIRIN-RELATED"/>
    <property type="match status" value="1"/>
</dbReference>
<feature type="binding site" evidence="2">
    <location>
        <position position="78"/>
    </location>
    <ligand>
        <name>Fe cation</name>
        <dbReference type="ChEBI" id="CHEBI:24875"/>
    </ligand>
</feature>
<dbReference type="GO" id="GO:0046872">
    <property type="term" value="F:metal ion binding"/>
    <property type="evidence" value="ECO:0007669"/>
    <property type="project" value="UniProtKB-KW"/>
</dbReference>
<keyword evidence="7" id="KW-1185">Reference proteome</keyword>
<evidence type="ECO:0000256" key="3">
    <source>
        <dbReference type="RuleBase" id="RU003457"/>
    </source>
</evidence>
<dbReference type="RefSeq" id="WP_101517562.1">
    <property type="nucleotide sequence ID" value="NZ_PKUS01000005.1"/>
</dbReference>
<organism evidence="6 7">
    <name type="scientific">Pseudohalioglobus lutimaris</name>
    <dbReference type="NCBI Taxonomy" id="1737061"/>
    <lineage>
        <taxon>Bacteria</taxon>
        <taxon>Pseudomonadati</taxon>
        <taxon>Pseudomonadota</taxon>
        <taxon>Gammaproteobacteria</taxon>
        <taxon>Cellvibrionales</taxon>
        <taxon>Halieaceae</taxon>
        <taxon>Pseudohalioglobus</taxon>
    </lineage>
</organism>
<feature type="domain" description="Pirin C-terminal" evidence="5">
    <location>
        <begin position="197"/>
        <end position="293"/>
    </location>
</feature>
<comment type="similarity">
    <text evidence="1 3">Belongs to the pirin family.</text>
</comment>
<dbReference type="PIRSF" id="PIRSF006232">
    <property type="entry name" value="Pirin"/>
    <property type="match status" value="1"/>
</dbReference>
<evidence type="ECO:0000259" key="4">
    <source>
        <dbReference type="Pfam" id="PF02678"/>
    </source>
</evidence>
<sequence>MSTQTKTPDEAYDQQCENPVGCKSIELLIEPRDRDLGGFSVRRLLPTIRRRMVGPWVFFDHLGPAEFAAGDGINVLPHPHINLATVTYLFEGEILHRDSLGSEQPIRPGDVNLMVAGRGITHSERERPEVTQSAHRLHGLQLWLALPEADEEIDPAFYHYPSADIPRVDVDGVPARVVMGSAYGASSPVKVFASTLYVEAYLQAGQSIRVPDAIERAVYVAEGELCASETVIPEHAMAVFTSAPEIELTATRESRIAIIGGESPGRRYMEWNFVSSRRERIEQAKAEWKEQTFPKVAGDEDDFIPMPE</sequence>
<accession>A0A2N5X4Z4</accession>
<dbReference type="Pfam" id="PF05726">
    <property type="entry name" value="Pirin_C"/>
    <property type="match status" value="1"/>
</dbReference>
<dbReference type="InterPro" id="IPR008778">
    <property type="entry name" value="Pirin_C_dom"/>
</dbReference>
<dbReference type="PANTHER" id="PTHR13903:SF8">
    <property type="entry name" value="PIRIN"/>
    <property type="match status" value="1"/>
</dbReference>
<keyword evidence="2" id="KW-0479">Metal-binding</keyword>
<feature type="binding site" evidence="2">
    <location>
        <position position="80"/>
    </location>
    <ligand>
        <name>Fe cation</name>
        <dbReference type="ChEBI" id="CHEBI:24875"/>
    </ligand>
</feature>
<feature type="domain" description="Pirin N-terminal" evidence="4">
    <location>
        <begin position="39"/>
        <end position="144"/>
    </location>
</feature>
<dbReference type="AlphaFoldDB" id="A0A2N5X4Z4"/>
<gene>
    <name evidence="6" type="ORF">C0039_05960</name>
</gene>
<evidence type="ECO:0000256" key="1">
    <source>
        <dbReference type="ARBA" id="ARBA00008416"/>
    </source>
</evidence>
<comment type="caution">
    <text evidence="6">The sequence shown here is derived from an EMBL/GenBank/DDBJ whole genome shotgun (WGS) entry which is preliminary data.</text>
</comment>
<dbReference type="InterPro" id="IPR011051">
    <property type="entry name" value="RmlC_Cupin_sf"/>
</dbReference>
<proteinExistence type="inferred from homology"/>
<dbReference type="Gene3D" id="2.60.120.10">
    <property type="entry name" value="Jelly Rolls"/>
    <property type="match status" value="2"/>
</dbReference>
<evidence type="ECO:0000259" key="5">
    <source>
        <dbReference type="Pfam" id="PF05726"/>
    </source>
</evidence>
<reference evidence="6 7" key="1">
    <citation type="submission" date="2018-01" db="EMBL/GenBank/DDBJ databases">
        <title>The draft genome sequence of Halioglobus lutimaris HF004.</title>
        <authorList>
            <person name="Du Z.-J."/>
            <person name="Shi M.-J."/>
        </authorList>
    </citation>
    <scope>NUCLEOTIDE SEQUENCE [LARGE SCALE GENOMIC DNA]</scope>
    <source>
        <strain evidence="6 7">HF004</strain>
    </source>
</reference>